<proteinExistence type="predicted"/>
<dbReference type="Proteomes" id="UP000663823">
    <property type="component" value="Unassembled WGS sequence"/>
</dbReference>
<accession>A0A819IF54</accession>
<organism evidence="1 2">
    <name type="scientific">Rotaria sordida</name>
    <dbReference type="NCBI Taxonomy" id="392033"/>
    <lineage>
        <taxon>Eukaryota</taxon>
        <taxon>Metazoa</taxon>
        <taxon>Spiralia</taxon>
        <taxon>Gnathifera</taxon>
        <taxon>Rotifera</taxon>
        <taxon>Eurotatoria</taxon>
        <taxon>Bdelloidea</taxon>
        <taxon>Philodinida</taxon>
        <taxon>Philodinidae</taxon>
        <taxon>Rotaria</taxon>
    </lineage>
</organism>
<protein>
    <recommendedName>
        <fullName evidence="3">F-box domain-containing protein</fullName>
    </recommendedName>
</protein>
<gene>
    <name evidence="1" type="ORF">OTI717_LOCUS24392</name>
</gene>
<evidence type="ECO:0000313" key="1">
    <source>
        <dbReference type="EMBL" id="CAF3912860.1"/>
    </source>
</evidence>
<dbReference type="EMBL" id="CAJOAX010004600">
    <property type="protein sequence ID" value="CAF3912860.1"/>
    <property type="molecule type" value="Genomic_DNA"/>
</dbReference>
<dbReference type="AlphaFoldDB" id="A0A819IF54"/>
<sequence>MLLTILNKLDNVDVLYSLKGVNQKFDRLARSIDFTQPLDLTTISSYEDDYSKIKSMFDRLCFYILPQIQHNVQCLTLDPWSMISVLSIGNYPKLHKLTLIHHKVEIADRIFCKLDGLPSECYSSIIVYLNLKVKTFNDCLWLLNGHLSQLHTLVVHVEYIHNTSKIINNKVYVSDVMHSIEYDFFVRISQAFPLLEGLTVLSTVNQQKPTNELDEHEQTFSIIKYSHLMTLDLISSHIDYSKQFLLKTSLPRLSTLGIDYEHLVNITEDFTNNTARANCANLKNIIFQGAPKGQPPL</sequence>
<comment type="caution">
    <text evidence="1">The sequence shown here is derived from an EMBL/GenBank/DDBJ whole genome shotgun (WGS) entry which is preliminary data.</text>
</comment>
<evidence type="ECO:0008006" key="3">
    <source>
        <dbReference type="Google" id="ProtNLM"/>
    </source>
</evidence>
<name>A0A819IF54_9BILA</name>
<evidence type="ECO:0000313" key="2">
    <source>
        <dbReference type="Proteomes" id="UP000663823"/>
    </source>
</evidence>
<reference evidence="1" key="1">
    <citation type="submission" date="2021-02" db="EMBL/GenBank/DDBJ databases">
        <authorList>
            <person name="Nowell W R."/>
        </authorList>
    </citation>
    <scope>NUCLEOTIDE SEQUENCE</scope>
</reference>